<keyword evidence="3" id="KW-1185">Reference proteome</keyword>
<feature type="compositionally biased region" description="Pro residues" evidence="1">
    <location>
        <begin position="563"/>
        <end position="573"/>
    </location>
</feature>
<dbReference type="Proteomes" id="UP001153737">
    <property type="component" value="Chromosome 2"/>
</dbReference>
<dbReference type="InterPro" id="IPR051147">
    <property type="entry name" value="CFAP_domain-containing"/>
</dbReference>
<gene>
    <name evidence="2" type="ORF">PHAECO_LOCUS6453</name>
</gene>
<protein>
    <submittedName>
        <fullName evidence="2">Uncharacterized protein</fullName>
    </submittedName>
</protein>
<evidence type="ECO:0000313" key="3">
    <source>
        <dbReference type="Proteomes" id="UP001153737"/>
    </source>
</evidence>
<reference evidence="2" key="1">
    <citation type="submission" date="2022-01" db="EMBL/GenBank/DDBJ databases">
        <authorList>
            <person name="King R."/>
        </authorList>
    </citation>
    <scope>NUCLEOTIDE SEQUENCE</scope>
</reference>
<dbReference type="PANTHER" id="PTHR21683:SF3">
    <property type="entry name" value="CILIA AND FLAGELLA ASSOCIATED PROTEIN 100"/>
    <property type="match status" value="1"/>
</dbReference>
<dbReference type="EMBL" id="OU896708">
    <property type="protein sequence ID" value="CAH1155461.1"/>
    <property type="molecule type" value="Genomic_DNA"/>
</dbReference>
<dbReference type="AlphaFoldDB" id="A0A9P0DM58"/>
<dbReference type="OrthoDB" id="10264063at2759"/>
<name>A0A9P0DM58_PHACE</name>
<reference evidence="2" key="2">
    <citation type="submission" date="2022-10" db="EMBL/GenBank/DDBJ databases">
        <authorList>
            <consortium name="ENA_rothamsted_submissions"/>
            <consortium name="culmorum"/>
            <person name="King R."/>
        </authorList>
    </citation>
    <scope>NUCLEOTIDE SEQUENCE</scope>
</reference>
<sequence>MSKSLLDITEHDSQASELDQLAFPTSSTTTNEHEMTKFLPEKPAVLLKTRKAKQSKATPKQRFLARQKYFTAGSKIDKKNARCLDEDPSPYSYPKDLDELAQRIMTKAWRDDVRRKELKVNCFNKTSYQGRRKADLLNRLYVEEPKVESMKTVLDIDPQYFKVIEGRPIPDSHSIRDYIEINKECLRTRIINGYREDDIRLIEENLVHEQKLIDSIQVNYQKYVNIFEEFLYRDHSSAMKLLKLSQEAADNADEKYWELKACSKKYDAAKSSLYQSEQKWRNCKLYQRFLHNVSPVSWRSTSGCNMKSKSISIYVQKPDQADESDIFGKFRQSIQEKAPSLSDILEAFREEVKNDTPPEIYFTEPEELMEVFQYMQIQNLNSLMHTEEMAIPLANIKDAIKDAEKLFDVEIKSLQAEIDFLEGGIRWEEERAEYMEEQGKNLINKDFRTLITDHEVLNLHVFVEDVYETRVGPNDADLTMLEMMKGIEEKYRNELLSFDKLPSDQITMLEGSCYQEQMTVMQLAEMAAREYANLEKLNYRLTKAFEPPFKKAPSKEPKKRSPPVEPPEVVLPPPRSLTEAEEEFLEYFTDFCKYTDDPTKYGIDTRARAVGGMMRLDFEERTSTKRSRYVSRVKGVDALENLVRAKT</sequence>
<evidence type="ECO:0000256" key="1">
    <source>
        <dbReference type="SAM" id="MobiDB-lite"/>
    </source>
</evidence>
<accession>A0A9P0DM58</accession>
<organism evidence="2 3">
    <name type="scientific">Phaedon cochleariae</name>
    <name type="common">Mustard beetle</name>
    <dbReference type="NCBI Taxonomy" id="80249"/>
    <lineage>
        <taxon>Eukaryota</taxon>
        <taxon>Metazoa</taxon>
        <taxon>Ecdysozoa</taxon>
        <taxon>Arthropoda</taxon>
        <taxon>Hexapoda</taxon>
        <taxon>Insecta</taxon>
        <taxon>Pterygota</taxon>
        <taxon>Neoptera</taxon>
        <taxon>Endopterygota</taxon>
        <taxon>Coleoptera</taxon>
        <taxon>Polyphaga</taxon>
        <taxon>Cucujiformia</taxon>
        <taxon>Chrysomeloidea</taxon>
        <taxon>Chrysomelidae</taxon>
        <taxon>Chrysomelinae</taxon>
        <taxon>Chrysomelini</taxon>
        <taxon>Phaedon</taxon>
    </lineage>
</organism>
<proteinExistence type="predicted"/>
<evidence type="ECO:0000313" key="2">
    <source>
        <dbReference type="EMBL" id="CAH1155461.1"/>
    </source>
</evidence>
<dbReference type="PANTHER" id="PTHR21683">
    <property type="entry name" value="COILED-COIL DOMAIN-CONTAINING PROTEIN 42 LIKE-2-LIKE-RELATED"/>
    <property type="match status" value="1"/>
</dbReference>
<feature type="region of interest" description="Disordered" evidence="1">
    <location>
        <begin position="548"/>
        <end position="573"/>
    </location>
</feature>